<feature type="domain" description="Glycoside hydrolase family 3 N-terminal" evidence="11">
    <location>
        <begin position="23"/>
        <end position="300"/>
    </location>
</feature>
<proteinExistence type="inferred from homology"/>
<keyword evidence="7 10" id="KW-0326">Glycosidase</keyword>
<comment type="similarity">
    <text evidence="10">Belongs to the glycosyl hydrolase 3 family. NagZ subfamily.</text>
</comment>
<feature type="active site" description="Proton donor/acceptor" evidence="10">
    <location>
        <position position="185"/>
    </location>
</feature>
<dbReference type="HAMAP" id="MF_00364">
    <property type="entry name" value="NagZ"/>
    <property type="match status" value="1"/>
</dbReference>
<comment type="catalytic activity">
    <reaction evidence="1 10">
        <text>Hydrolysis of terminal non-reducing N-acetyl-D-hexosamine residues in N-acetyl-beta-D-hexosaminides.</text>
        <dbReference type="EC" id="3.2.1.52"/>
    </reaction>
</comment>
<feature type="binding site" evidence="10">
    <location>
        <begin position="172"/>
        <end position="173"/>
    </location>
    <ligand>
        <name>substrate</name>
    </ligand>
</feature>
<feature type="site" description="Important for catalytic activity" evidence="10">
    <location>
        <position position="183"/>
    </location>
</feature>
<feature type="active site" description="Nucleophile" evidence="10">
    <location>
        <position position="257"/>
    </location>
</feature>
<organism evidence="12 13">
    <name type="scientific">Oceanisphaera ostreae</name>
    <dbReference type="NCBI Taxonomy" id="914151"/>
    <lineage>
        <taxon>Bacteria</taxon>
        <taxon>Pseudomonadati</taxon>
        <taxon>Pseudomonadota</taxon>
        <taxon>Gammaproteobacteria</taxon>
        <taxon>Aeromonadales</taxon>
        <taxon>Aeromonadaceae</taxon>
        <taxon>Oceanisphaera</taxon>
    </lineage>
</organism>
<keyword evidence="9 10" id="KW-0961">Cell wall biogenesis/degradation</keyword>
<evidence type="ECO:0000256" key="9">
    <source>
        <dbReference type="ARBA" id="ARBA00023316"/>
    </source>
</evidence>
<feature type="binding site" evidence="10">
    <location>
        <position position="80"/>
    </location>
    <ligand>
        <name>substrate</name>
    </ligand>
</feature>
<dbReference type="Proteomes" id="UP001597048">
    <property type="component" value="Unassembled WGS sequence"/>
</dbReference>
<keyword evidence="13" id="KW-1185">Reference proteome</keyword>
<dbReference type="InterPro" id="IPR036962">
    <property type="entry name" value="Glyco_hydro_3_N_sf"/>
</dbReference>
<comment type="subcellular location">
    <subcellularLocation>
        <location evidence="10">Cytoplasm</location>
    </subcellularLocation>
</comment>
<evidence type="ECO:0000256" key="6">
    <source>
        <dbReference type="ARBA" id="ARBA00022984"/>
    </source>
</evidence>
<name>A0ABW3KIN6_9GAMM</name>
<dbReference type="PANTHER" id="PTHR30480">
    <property type="entry name" value="BETA-HEXOSAMINIDASE-RELATED"/>
    <property type="match status" value="1"/>
</dbReference>
<dbReference type="SUPFAM" id="SSF51445">
    <property type="entry name" value="(Trans)glycosidases"/>
    <property type="match status" value="1"/>
</dbReference>
<gene>
    <name evidence="10 12" type="primary">nagZ</name>
    <name evidence="12" type="ORF">ACFQ1C_11320</name>
</gene>
<evidence type="ECO:0000313" key="12">
    <source>
        <dbReference type="EMBL" id="MFD1008745.1"/>
    </source>
</evidence>
<dbReference type="Gene3D" id="3.20.20.300">
    <property type="entry name" value="Glycoside hydrolase, family 3, N-terminal domain"/>
    <property type="match status" value="1"/>
</dbReference>
<evidence type="ECO:0000256" key="4">
    <source>
        <dbReference type="ARBA" id="ARBA00022801"/>
    </source>
</evidence>
<dbReference type="PROSITE" id="PS00775">
    <property type="entry name" value="GLYCOSYL_HYDROL_F3"/>
    <property type="match status" value="1"/>
</dbReference>
<keyword evidence="5 10" id="KW-0133">Cell shape</keyword>
<keyword evidence="2 10" id="KW-0963">Cytoplasm</keyword>
<dbReference type="RefSeq" id="WP_379558724.1">
    <property type="nucleotide sequence ID" value="NZ_JBHTJS010000041.1"/>
</dbReference>
<evidence type="ECO:0000256" key="5">
    <source>
        <dbReference type="ARBA" id="ARBA00022960"/>
    </source>
</evidence>
<evidence type="ECO:0000256" key="8">
    <source>
        <dbReference type="ARBA" id="ARBA00023306"/>
    </source>
</evidence>
<evidence type="ECO:0000256" key="7">
    <source>
        <dbReference type="ARBA" id="ARBA00023295"/>
    </source>
</evidence>
<feature type="binding site" evidence="10">
    <location>
        <position position="72"/>
    </location>
    <ligand>
        <name>substrate</name>
    </ligand>
</feature>
<dbReference type="InterPro" id="IPR050226">
    <property type="entry name" value="NagZ_Beta-hexosaminidase"/>
</dbReference>
<comment type="pathway">
    <text evidence="10">Cell wall biogenesis; peptidoglycan recycling.</text>
</comment>
<evidence type="ECO:0000256" key="3">
    <source>
        <dbReference type="ARBA" id="ARBA00022618"/>
    </source>
</evidence>
<dbReference type="EMBL" id="JBHTJS010000041">
    <property type="protein sequence ID" value="MFD1008745.1"/>
    <property type="molecule type" value="Genomic_DNA"/>
</dbReference>
<comment type="caution">
    <text evidence="12">The sequence shown here is derived from an EMBL/GenBank/DDBJ whole genome shotgun (WGS) entry which is preliminary data.</text>
</comment>
<keyword evidence="6 10" id="KW-0573">Peptidoglycan synthesis</keyword>
<keyword evidence="3 10" id="KW-0132">Cell division</keyword>
<reference evidence="13" key="1">
    <citation type="journal article" date="2019" name="Int. J. Syst. Evol. Microbiol.">
        <title>The Global Catalogue of Microorganisms (GCM) 10K type strain sequencing project: providing services to taxonomists for standard genome sequencing and annotation.</title>
        <authorList>
            <consortium name="The Broad Institute Genomics Platform"/>
            <consortium name="The Broad Institute Genome Sequencing Center for Infectious Disease"/>
            <person name="Wu L."/>
            <person name="Ma J."/>
        </authorList>
    </citation>
    <scope>NUCLEOTIDE SEQUENCE [LARGE SCALE GENOMIC DNA]</scope>
    <source>
        <strain evidence="13">CCUG 60525</strain>
    </source>
</reference>
<dbReference type="EC" id="3.2.1.52" evidence="10"/>
<dbReference type="InterPro" id="IPR001764">
    <property type="entry name" value="Glyco_hydro_3_N"/>
</dbReference>
<evidence type="ECO:0000256" key="2">
    <source>
        <dbReference type="ARBA" id="ARBA00022490"/>
    </source>
</evidence>
<dbReference type="GO" id="GO:0004563">
    <property type="term" value="F:beta-N-acetylhexosaminidase activity"/>
    <property type="evidence" value="ECO:0007669"/>
    <property type="project" value="UniProtKB-EC"/>
</dbReference>
<accession>A0ABW3KIN6</accession>
<dbReference type="InterPro" id="IPR017853">
    <property type="entry name" value="GH"/>
</dbReference>
<keyword evidence="4 10" id="KW-0378">Hydrolase</keyword>
<dbReference type="Pfam" id="PF00933">
    <property type="entry name" value="Glyco_hydro_3"/>
    <property type="match status" value="1"/>
</dbReference>
<evidence type="ECO:0000256" key="10">
    <source>
        <dbReference type="HAMAP-Rule" id="MF_00364"/>
    </source>
</evidence>
<evidence type="ECO:0000256" key="1">
    <source>
        <dbReference type="ARBA" id="ARBA00001231"/>
    </source>
</evidence>
<keyword evidence="8 10" id="KW-0131">Cell cycle</keyword>
<evidence type="ECO:0000259" key="11">
    <source>
        <dbReference type="Pfam" id="PF00933"/>
    </source>
</evidence>
<protein>
    <recommendedName>
        <fullName evidence="10">Beta-hexosaminidase</fullName>
        <ecNumber evidence="10">3.2.1.52</ecNumber>
    </recommendedName>
    <alternativeName>
        <fullName evidence="10">Beta-N-acetylhexosaminidase</fullName>
    </alternativeName>
    <alternativeName>
        <fullName evidence="10">N-acetyl-beta-glucosaminidase</fullName>
    </alternativeName>
</protein>
<dbReference type="PANTHER" id="PTHR30480:SF13">
    <property type="entry name" value="BETA-HEXOSAMINIDASE"/>
    <property type="match status" value="1"/>
</dbReference>
<comment type="function">
    <text evidence="10">Plays a role in peptidoglycan recycling by cleaving the terminal beta-1,4-linked N-acetylglucosamine (GlcNAc) from peptide-linked peptidoglycan fragments, giving rise to free GlcNAc, anhydro-N-acetylmuramic acid and anhydro-N-acetylmuramic acid-linked peptides.</text>
</comment>
<dbReference type="InterPro" id="IPR022956">
    <property type="entry name" value="Beta_hexosaminidase_bac"/>
</dbReference>
<evidence type="ECO:0000313" key="13">
    <source>
        <dbReference type="Proteomes" id="UP001597048"/>
    </source>
</evidence>
<sequence>MYRHAAAMGVAMGPFILDVNSYELDAEERELLAHPAVGGVIFFSRNYHDRAQLSALVKAIRAVKPGLLLTVDHEGGRVQRFRAGFFPLPAPGQLAQYMGADKITLLEDAGWLMAAELLAHDIDLSFAPVLDLERGSEVIGDRSFGSDPEEVIIHARAYIQGMHNAGMAAVAKHFPGHGSVRADSHKESPVDERDFHTIAELDMAPFKALISQGLVQGIMPAHVIYAAVDANPAGFSEFWLKQVLRQQLGFKGLIFSDDLTMEGAAVVGGYAERAHSALLAGCDLLLACNHRKGAVEIIDALPHDLNCDFSALRGRTAKGAEIMRSAQWRAASERMKRFLDR</sequence>
<dbReference type="InterPro" id="IPR019800">
    <property type="entry name" value="Glyco_hydro_3_AS"/>
</dbReference>
<dbReference type="NCBIfam" id="NF003740">
    <property type="entry name" value="PRK05337.1"/>
    <property type="match status" value="1"/>
</dbReference>
<feature type="binding site" evidence="10">
    <location>
        <position position="142"/>
    </location>
    <ligand>
        <name>substrate</name>
    </ligand>
</feature>